<name>A0AAN6ND47_9PEZI</name>
<dbReference type="Pfam" id="PF00646">
    <property type="entry name" value="F-box"/>
    <property type="match status" value="1"/>
</dbReference>
<dbReference type="PROSITE" id="PS50181">
    <property type="entry name" value="FBOX"/>
    <property type="match status" value="1"/>
</dbReference>
<evidence type="ECO:0000313" key="2">
    <source>
        <dbReference type="EMBL" id="KAK3942023.1"/>
    </source>
</evidence>
<proteinExistence type="predicted"/>
<sequence>MAPVFEPHQVDAVMRAAAYRRLDFERAVIWSVKGENDPVITSLAEPFPSTPIFNLSTLEMLPLELVLSICLFLDVRSFLTFRQVNRRARVIATSGLHEYRRVAQYGLESLYAVLRTGEGIWKHYTRLLCTRRCTVCGMGFSNFLHLLAATRCCFLCLNSQPPCLQVTSLSWIAFLVPGKHTGQHYRLLVEKLQPFLRILRTLPGAYGVGKRPDVVRTSRGLLVEWNQAVNVVRSFGLESEDGRNFVQHPLWGYYVSTTLPLFDRADGQVQYGVSCKGCQCAYEDQAARYGSDHGGVLWRRSMQVYTQQDYLDHFVHCPWAICLWEASKGGTVQVPDSKEVLWRSRPLKWRKKP</sequence>
<accession>A0AAN6ND47</accession>
<dbReference type="Gene3D" id="1.20.1280.50">
    <property type="match status" value="1"/>
</dbReference>
<evidence type="ECO:0000313" key="3">
    <source>
        <dbReference type="Proteomes" id="UP001303473"/>
    </source>
</evidence>
<evidence type="ECO:0000259" key="1">
    <source>
        <dbReference type="PROSITE" id="PS50181"/>
    </source>
</evidence>
<dbReference type="Proteomes" id="UP001303473">
    <property type="component" value="Unassembled WGS sequence"/>
</dbReference>
<keyword evidence="3" id="KW-1185">Reference proteome</keyword>
<dbReference type="InterPro" id="IPR036047">
    <property type="entry name" value="F-box-like_dom_sf"/>
</dbReference>
<dbReference type="CDD" id="cd09917">
    <property type="entry name" value="F-box_SF"/>
    <property type="match status" value="1"/>
</dbReference>
<comment type="caution">
    <text evidence="2">The sequence shown here is derived from an EMBL/GenBank/DDBJ whole genome shotgun (WGS) entry which is preliminary data.</text>
</comment>
<reference evidence="3" key="1">
    <citation type="journal article" date="2023" name="Mol. Phylogenet. Evol.">
        <title>Genome-scale phylogeny and comparative genomics of the fungal order Sordariales.</title>
        <authorList>
            <person name="Hensen N."/>
            <person name="Bonometti L."/>
            <person name="Westerberg I."/>
            <person name="Brannstrom I.O."/>
            <person name="Guillou S."/>
            <person name="Cros-Aarteil S."/>
            <person name="Calhoun S."/>
            <person name="Haridas S."/>
            <person name="Kuo A."/>
            <person name="Mondo S."/>
            <person name="Pangilinan J."/>
            <person name="Riley R."/>
            <person name="LaButti K."/>
            <person name="Andreopoulos B."/>
            <person name="Lipzen A."/>
            <person name="Chen C."/>
            <person name="Yan M."/>
            <person name="Daum C."/>
            <person name="Ng V."/>
            <person name="Clum A."/>
            <person name="Steindorff A."/>
            <person name="Ohm R.A."/>
            <person name="Martin F."/>
            <person name="Silar P."/>
            <person name="Natvig D.O."/>
            <person name="Lalanne C."/>
            <person name="Gautier V."/>
            <person name="Ament-Velasquez S.L."/>
            <person name="Kruys A."/>
            <person name="Hutchinson M.I."/>
            <person name="Powell A.J."/>
            <person name="Barry K."/>
            <person name="Miller A.N."/>
            <person name="Grigoriev I.V."/>
            <person name="Debuchy R."/>
            <person name="Gladieux P."/>
            <person name="Hiltunen Thoren M."/>
            <person name="Johannesson H."/>
        </authorList>
    </citation>
    <scope>NUCLEOTIDE SEQUENCE [LARGE SCALE GENOMIC DNA]</scope>
    <source>
        <strain evidence="3">CBS 340.73</strain>
    </source>
</reference>
<protein>
    <submittedName>
        <fullName evidence="2">F-box domain-containing protein</fullName>
    </submittedName>
</protein>
<dbReference type="AlphaFoldDB" id="A0AAN6ND47"/>
<dbReference type="EMBL" id="MU853777">
    <property type="protein sequence ID" value="KAK3942023.1"/>
    <property type="molecule type" value="Genomic_DNA"/>
</dbReference>
<dbReference type="SUPFAM" id="SSF81383">
    <property type="entry name" value="F-box domain"/>
    <property type="match status" value="1"/>
</dbReference>
<organism evidence="2 3">
    <name type="scientific">Diplogelasinospora grovesii</name>
    <dbReference type="NCBI Taxonomy" id="303347"/>
    <lineage>
        <taxon>Eukaryota</taxon>
        <taxon>Fungi</taxon>
        <taxon>Dikarya</taxon>
        <taxon>Ascomycota</taxon>
        <taxon>Pezizomycotina</taxon>
        <taxon>Sordariomycetes</taxon>
        <taxon>Sordariomycetidae</taxon>
        <taxon>Sordariales</taxon>
        <taxon>Diplogelasinosporaceae</taxon>
        <taxon>Diplogelasinospora</taxon>
    </lineage>
</organism>
<gene>
    <name evidence="2" type="ORF">QBC46DRAFT_257231</name>
</gene>
<dbReference type="InterPro" id="IPR001810">
    <property type="entry name" value="F-box_dom"/>
</dbReference>
<feature type="domain" description="F-box" evidence="1">
    <location>
        <begin position="55"/>
        <end position="102"/>
    </location>
</feature>